<proteinExistence type="predicted"/>
<dbReference type="Proteomes" id="UP000242287">
    <property type="component" value="Unassembled WGS sequence"/>
</dbReference>
<feature type="compositionally biased region" description="Basic and acidic residues" evidence="1">
    <location>
        <begin position="1"/>
        <end position="20"/>
    </location>
</feature>
<name>A0A2A9NBG1_9AGAR</name>
<dbReference type="EMBL" id="KZ302332">
    <property type="protein sequence ID" value="PFH45597.1"/>
    <property type="molecule type" value="Genomic_DNA"/>
</dbReference>
<evidence type="ECO:0000313" key="2">
    <source>
        <dbReference type="EMBL" id="PFH45597.1"/>
    </source>
</evidence>
<feature type="compositionally biased region" description="Low complexity" evidence="1">
    <location>
        <begin position="21"/>
        <end position="41"/>
    </location>
</feature>
<evidence type="ECO:0000313" key="3">
    <source>
        <dbReference type="Proteomes" id="UP000242287"/>
    </source>
</evidence>
<keyword evidence="3" id="KW-1185">Reference proteome</keyword>
<feature type="region of interest" description="Disordered" evidence="1">
    <location>
        <begin position="80"/>
        <end position="100"/>
    </location>
</feature>
<sequence>MVGRLLLEETKDRGGRRARDNGGTSCTSTTTTTTTMESGDGMEMEIVVKSASQRGRGSAEGGGGLRQGCCGWMNAARRRSLSHVGQHPPPSVGVAGAGATAASVQMQRKKKDEEGSSGRAQYGATLGLLAHGDVFGAGAGAGTYGHGGLEDGWIWRVLGLID</sequence>
<accession>A0A2A9NBG1</accession>
<dbReference type="AlphaFoldDB" id="A0A2A9NBG1"/>
<gene>
    <name evidence="2" type="ORF">AMATHDRAFT_8949</name>
</gene>
<organism evidence="2 3">
    <name type="scientific">Amanita thiersii Skay4041</name>
    <dbReference type="NCBI Taxonomy" id="703135"/>
    <lineage>
        <taxon>Eukaryota</taxon>
        <taxon>Fungi</taxon>
        <taxon>Dikarya</taxon>
        <taxon>Basidiomycota</taxon>
        <taxon>Agaricomycotina</taxon>
        <taxon>Agaricomycetes</taxon>
        <taxon>Agaricomycetidae</taxon>
        <taxon>Agaricales</taxon>
        <taxon>Pluteineae</taxon>
        <taxon>Amanitaceae</taxon>
        <taxon>Amanita</taxon>
    </lineage>
</organism>
<reference evidence="2 3" key="1">
    <citation type="submission" date="2014-02" db="EMBL/GenBank/DDBJ databases">
        <title>Transposable element dynamics among asymbiotic and ectomycorrhizal Amanita fungi.</title>
        <authorList>
            <consortium name="DOE Joint Genome Institute"/>
            <person name="Hess J."/>
            <person name="Skrede I."/>
            <person name="Wolfe B."/>
            <person name="LaButti K."/>
            <person name="Ohm R.A."/>
            <person name="Grigoriev I.V."/>
            <person name="Pringle A."/>
        </authorList>
    </citation>
    <scope>NUCLEOTIDE SEQUENCE [LARGE SCALE GENOMIC DNA]</scope>
    <source>
        <strain evidence="2 3">SKay4041</strain>
    </source>
</reference>
<protein>
    <submittedName>
        <fullName evidence="2">Uncharacterized protein</fullName>
    </submittedName>
</protein>
<feature type="region of interest" description="Disordered" evidence="1">
    <location>
        <begin position="1"/>
        <end position="41"/>
    </location>
</feature>
<evidence type="ECO:0000256" key="1">
    <source>
        <dbReference type="SAM" id="MobiDB-lite"/>
    </source>
</evidence>